<evidence type="ECO:0000256" key="5">
    <source>
        <dbReference type="ARBA" id="ARBA00022825"/>
    </source>
</evidence>
<dbReference type="Proteomes" id="UP000037939">
    <property type="component" value="Unassembled WGS sequence"/>
</dbReference>
<dbReference type="SMART" id="SM00944">
    <property type="entry name" value="Pro-kuma_activ"/>
    <property type="match status" value="1"/>
</dbReference>
<sequence length="634" mass="65497">MKKLNLAHVATPLRLTAMAMLLATTFVATAPAQAAVRISADSRIKDLGVARAGDVKTVTLALGLRNKAALDTFITSLADPTSANYRHFLTPAQFAAQYGQSPATVAQVTKYLAAQGFKINKVFANNLLVSVTGTNAQFAAVFGTSIHSYTDNVHTWQAPATAAVIPSAIGGVVTTVAGLSTKPRLGNHAARVPNSGKLAGDAVGLSNAKPKAAAGNAFGDWTVADLAAKYNINPLYAKGLTGAGRTIGIATLAGYNQSDAYGYWEAVGLNVDKNRIVDIWVDGGPDADAGPGTAGAGETTLDVQQSGGVAPGAKIRVYIAPNTDAGFLDVFAQAVDENLVDTLSVSWGSPEIFYDGAALDAYHAVFAQAAAQGIPVIAAAGDAGAFDINRSYNYPACTTLLTVDFPAADPYVLAAGGTTLPNTFQHKLGPVTELYERPWGWNYLQDYIVKYYGTATYYGNYYTVGGGGGVSVTYPVPGYQSGLPGVQASASAQSMFCGPALEGAGLTAWSDLVDMPAKYAGRNLPDVSLNADPYSGYTVLQDGEWGSGNGGTSFVSPQLNGILTLIASGTPGRIGPINPQLYSLFKAKGYASGSPFKAITYGDNEYYKASASYNPASGLGSLDVTALSAALGGK</sequence>
<protein>
    <submittedName>
        <fullName evidence="11">Pseudomonalisin</fullName>
        <ecNumber evidence="11">3.4.21.100</ecNumber>
    </submittedName>
</protein>
<dbReference type="SUPFAM" id="SSF54897">
    <property type="entry name" value="Protease propeptides/inhibitors"/>
    <property type="match status" value="1"/>
</dbReference>
<dbReference type="InterPro" id="IPR030400">
    <property type="entry name" value="Sedolisin_dom"/>
</dbReference>
<gene>
    <name evidence="11" type="primary">pcp_3</name>
    <name evidence="11" type="ORF">WG78_19620</name>
</gene>
<keyword evidence="6" id="KW-0106">Calcium</keyword>
<feature type="domain" description="Peptidase S53" evidence="10">
    <location>
        <begin position="226"/>
        <end position="634"/>
    </location>
</feature>
<dbReference type="RefSeq" id="WP_053939506.1">
    <property type="nucleotide sequence ID" value="NZ_LAQT01000036.1"/>
</dbReference>
<dbReference type="PANTHER" id="PTHR14218:SF15">
    <property type="entry name" value="TRIPEPTIDYL-PEPTIDASE 1"/>
    <property type="match status" value="1"/>
</dbReference>
<dbReference type="GO" id="GO:0006508">
    <property type="term" value="P:proteolysis"/>
    <property type="evidence" value="ECO:0007669"/>
    <property type="project" value="UniProtKB-KW"/>
</dbReference>
<keyword evidence="2 8" id="KW-0645">Protease</keyword>
<dbReference type="STRING" id="857265.WG78_19620"/>
<feature type="active site" description="Charge relay system" evidence="8">
    <location>
        <position position="553"/>
    </location>
</feature>
<dbReference type="OrthoDB" id="9002785at2"/>
<dbReference type="EMBL" id="LAQT01000036">
    <property type="protein sequence ID" value="KPC49566.1"/>
    <property type="molecule type" value="Genomic_DNA"/>
</dbReference>
<dbReference type="EC" id="3.4.21.100" evidence="11"/>
<evidence type="ECO:0000256" key="6">
    <source>
        <dbReference type="ARBA" id="ARBA00022837"/>
    </source>
</evidence>
<evidence type="ECO:0000256" key="2">
    <source>
        <dbReference type="ARBA" id="ARBA00022670"/>
    </source>
</evidence>
<organism evidence="11 12">
    <name type="scientific">Amantichitinum ursilacus</name>
    <dbReference type="NCBI Taxonomy" id="857265"/>
    <lineage>
        <taxon>Bacteria</taxon>
        <taxon>Pseudomonadati</taxon>
        <taxon>Pseudomonadota</taxon>
        <taxon>Betaproteobacteria</taxon>
        <taxon>Neisseriales</taxon>
        <taxon>Chitinibacteraceae</taxon>
        <taxon>Amantichitinum</taxon>
    </lineage>
</organism>
<evidence type="ECO:0000256" key="3">
    <source>
        <dbReference type="ARBA" id="ARBA00022723"/>
    </source>
</evidence>
<keyword evidence="12" id="KW-1185">Reference proteome</keyword>
<dbReference type="PANTHER" id="PTHR14218">
    <property type="entry name" value="PROTEASE S8 TRIPEPTIDYL PEPTIDASE I CLN2"/>
    <property type="match status" value="1"/>
</dbReference>
<evidence type="ECO:0000313" key="12">
    <source>
        <dbReference type="Proteomes" id="UP000037939"/>
    </source>
</evidence>
<dbReference type="InterPro" id="IPR050819">
    <property type="entry name" value="Tripeptidyl-peptidase_I"/>
</dbReference>
<evidence type="ECO:0000313" key="11">
    <source>
        <dbReference type="EMBL" id="KPC49566.1"/>
    </source>
</evidence>
<evidence type="ECO:0000256" key="7">
    <source>
        <dbReference type="ARBA" id="ARBA00023145"/>
    </source>
</evidence>
<dbReference type="CDD" id="cd04056">
    <property type="entry name" value="Peptidases_S53"/>
    <property type="match status" value="1"/>
</dbReference>
<proteinExistence type="predicted"/>
<evidence type="ECO:0000259" key="10">
    <source>
        <dbReference type="PROSITE" id="PS51695"/>
    </source>
</evidence>
<reference evidence="11 12" key="1">
    <citation type="submission" date="2015-07" db="EMBL/GenBank/DDBJ databases">
        <title>Draft genome sequence of the Amantichitinum ursilacus IGB-41, a new chitin-degrading bacterium.</title>
        <authorList>
            <person name="Kirstahler P."/>
            <person name="Guenther M."/>
            <person name="Grumaz C."/>
            <person name="Rupp S."/>
            <person name="Zibek S."/>
            <person name="Sohn K."/>
        </authorList>
    </citation>
    <scope>NUCLEOTIDE SEQUENCE [LARGE SCALE GENOMIC DNA]</scope>
    <source>
        <strain evidence="11 12">IGB-41</strain>
    </source>
</reference>
<keyword evidence="3" id="KW-0479">Metal-binding</keyword>
<dbReference type="AlphaFoldDB" id="A0A0N0GL32"/>
<dbReference type="PATRIC" id="fig|857265.3.peg.4020"/>
<dbReference type="InterPro" id="IPR036852">
    <property type="entry name" value="Peptidase_S8/S53_dom_sf"/>
</dbReference>
<keyword evidence="9" id="KW-0732">Signal</keyword>
<dbReference type="CDD" id="cd11377">
    <property type="entry name" value="Pro-peptidase_S53"/>
    <property type="match status" value="1"/>
</dbReference>
<name>A0A0N0GL32_9NEIS</name>
<feature type="active site" description="Charge relay system" evidence="8">
    <location>
        <position position="302"/>
    </location>
</feature>
<dbReference type="GO" id="GO:0008240">
    <property type="term" value="F:tripeptidyl-peptidase activity"/>
    <property type="evidence" value="ECO:0007669"/>
    <property type="project" value="TreeGrafter"/>
</dbReference>
<dbReference type="SUPFAM" id="SSF52743">
    <property type="entry name" value="Subtilisin-like"/>
    <property type="match status" value="1"/>
</dbReference>
<dbReference type="GO" id="GO:0004252">
    <property type="term" value="F:serine-type endopeptidase activity"/>
    <property type="evidence" value="ECO:0007669"/>
    <property type="project" value="UniProtKB-UniRule"/>
</dbReference>
<evidence type="ECO:0000256" key="4">
    <source>
        <dbReference type="ARBA" id="ARBA00022801"/>
    </source>
</evidence>
<feature type="active site" description="Charge relay system" evidence="8">
    <location>
        <position position="298"/>
    </location>
</feature>
<dbReference type="Gene3D" id="3.40.50.200">
    <property type="entry name" value="Peptidase S8/S53 domain"/>
    <property type="match status" value="1"/>
</dbReference>
<keyword evidence="4 8" id="KW-0378">Hydrolase</keyword>
<comment type="caution">
    <text evidence="8">Lacks conserved residue(s) required for the propagation of feature annotation.</text>
</comment>
<feature type="chain" id="PRO_5005849591" evidence="9">
    <location>
        <begin position="35"/>
        <end position="634"/>
    </location>
</feature>
<dbReference type="GO" id="GO:0046872">
    <property type="term" value="F:metal ion binding"/>
    <property type="evidence" value="ECO:0007669"/>
    <property type="project" value="UniProtKB-KW"/>
</dbReference>
<keyword evidence="5 8" id="KW-0720">Serine protease</keyword>
<feature type="signal peptide" evidence="9">
    <location>
        <begin position="1"/>
        <end position="34"/>
    </location>
</feature>
<dbReference type="PROSITE" id="PS51695">
    <property type="entry name" value="SEDOLISIN"/>
    <property type="match status" value="1"/>
</dbReference>
<accession>A0A0N0GL32</accession>
<keyword evidence="7" id="KW-0865">Zymogen</keyword>
<comment type="cofactor">
    <cofactor evidence="1">
        <name>Ca(2+)</name>
        <dbReference type="ChEBI" id="CHEBI:29108"/>
    </cofactor>
</comment>
<dbReference type="InterPro" id="IPR015366">
    <property type="entry name" value="S53_propep"/>
</dbReference>
<evidence type="ECO:0000256" key="1">
    <source>
        <dbReference type="ARBA" id="ARBA00001913"/>
    </source>
</evidence>
<evidence type="ECO:0000256" key="9">
    <source>
        <dbReference type="SAM" id="SignalP"/>
    </source>
</evidence>
<comment type="caution">
    <text evidence="11">The sequence shown here is derived from an EMBL/GenBank/DDBJ whole genome shotgun (WGS) entry which is preliminary data.</text>
</comment>
<evidence type="ECO:0000256" key="8">
    <source>
        <dbReference type="PROSITE-ProRule" id="PRU01032"/>
    </source>
</evidence>
<dbReference type="Pfam" id="PF09286">
    <property type="entry name" value="Pro-kuma_activ"/>
    <property type="match status" value="1"/>
</dbReference>